<evidence type="ECO:0000313" key="2">
    <source>
        <dbReference type="EMBL" id="WOG91335.1"/>
    </source>
</evidence>
<evidence type="ECO:0000313" key="1">
    <source>
        <dbReference type="EMBL" id="KZN00607.1"/>
    </source>
</evidence>
<reference evidence="2" key="2">
    <citation type="submission" date="2022-03" db="EMBL/GenBank/DDBJ databases">
        <title>Draft title - Genomic analysis of global carrot germplasm unveils the trajectory of domestication and the origin of high carotenoid orange carrot.</title>
        <authorList>
            <person name="Iorizzo M."/>
            <person name="Ellison S."/>
            <person name="Senalik D."/>
            <person name="Macko-Podgorni A."/>
            <person name="Grzebelus D."/>
            <person name="Bostan H."/>
            <person name="Rolling W."/>
            <person name="Curaba J."/>
            <person name="Simon P."/>
        </authorList>
    </citation>
    <scope>NUCLEOTIDE SEQUENCE</scope>
    <source>
        <tissue evidence="2">Leaf</tissue>
    </source>
</reference>
<dbReference type="EMBL" id="LNRQ01000003">
    <property type="protein sequence ID" value="KZN00607.1"/>
    <property type="molecule type" value="Genomic_DNA"/>
</dbReference>
<proteinExistence type="predicted"/>
<reference evidence="1" key="1">
    <citation type="journal article" date="2016" name="Nat. Genet.">
        <title>A high-quality carrot genome assembly provides new insights into carotenoid accumulation and asterid genome evolution.</title>
        <authorList>
            <person name="Iorizzo M."/>
            <person name="Ellison S."/>
            <person name="Senalik D."/>
            <person name="Zeng P."/>
            <person name="Satapoomin P."/>
            <person name="Huang J."/>
            <person name="Bowman M."/>
            <person name="Iovene M."/>
            <person name="Sanseverino W."/>
            <person name="Cavagnaro P."/>
            <person name="Yildiz M."/>
            <person name="Macko-Podgorni A."/>
            <person name="Moranska E."/>
            <person name="Grzebelus E."/>
            <person name="Grzebelus D."/>
            <person name="Ashrafi H."/>
            <person name="Zheng Z."/>
            <person name="Cheng S."/>
            <person name="Spooner D."/>
            <person name="Van Deynze A."/>
            <person name="Simon P."/>
        </authorList>
    </citation>
    <scope>NUCLEOTIDE SEQUENCE [LARGE SCALE GENOMIC DNA]</scope>
    <source>
        <tissue evidence="1">Leaf</tissue>
    </source>
</reference>
<accession>A0A166A0B6</accession>
<dbReference type="Proteomes" id="UP000077755">
    <property type="component" value="Chromosome 3"/>
</dbReference>
<sequence>MITAITFLQLFSLKSPFLPLNFQSDCSIHIFTLLQPYQTTKTIFNTHFCPYKMDNRKYGDNQMLKKTPYFIISPKYSDIKK</sequence>
<dbReference type="AlphaFoldDB" id="A0A166A0B6"/>
<organism evidence="1">
    <name type="scientific">Daucus carota subsp. sativus</name>
    <name type="common">Carrot</name>
    <dbReference type="NCBI Taxonomy" id="79200"/>
    <lineage>
        <taxon>Eukaryota</taxon>
        <taxon>Viridiplantae</taxon>
        <taxon>Streptophyta</taxon>
        <taxon>Embryophyta</taxon>
        <taxon>Tracheophyta</taxon>
        <taxon>Spermatophyta</taxon>
        <taxon>Magnoliopsida</taxon>
        <taxon>eudicotyledons</taxon>
        <taxon>Gunneridae</taxon>
        <taxon>Pentapetalae</taxon>
        <taxon>asterids</taxon>
        <taxon>campanulids</taxon>
        <taxon>Apiales</taxon>
        <taxon>Apiaceae</taxon>
        <taxon>Apioideae</taxon>
        <taxon>Scandiceae</taxon>
        <taxon>Daucinae</taxon>
        <taxon>Daucus</taxon>
        <taxon>Daucus sect. Daucus</taxon>
    </lineage>
</organism>
<protein>
    <submittedName>
        <fullName evidence="1">Uncharacterized protein</fullName>
    </submittedName>
</protein>
<dbReference type="Gramene" id="KZN00607">
    <property type="protein sequence ID" value="KZN00607"/>
    <property type="gene ID" value="DCAR_009361"/>
</dbReference>
<keyword evidence="3" id="KW-1185">Reference proteome</keyword>
<evidence type="ECO:0000313" key="3">
    <source>
        <dbReference type="Proteomes" id="UP000077755"/>
    </source>
</evidence>
<name>A0A166A0B6_DAUCS</name>
<dbReference type="EMBL" id="CP093345">
    <property type="protein sequence ID" value="WOG91335.1"/>
    <property type="molecule type" value="Genomic_DNA"/>
</dbReference>
<gene>
    <name evidence="1" type="ORF">DCAR_009361</name>
    <name evidence="2" type="ORF">DCAR_0310584</name>
</gene>